<protein>
    <recommendedName>
        <fullName evidence="2">Metallo-beta-lactamase domain-containing protein</fullName>
    </recommendedName>
</protein>
<dbReference type="Gene3D" id="3.60.15.10">
    <property type="entry name" value="Ribonuclease Z/Hydroxyacylglutathione hydrolase-like"/>
    <property type="match status" value="1"/>
</dbReference>
<evidence type="ECO:0000313" key="3">
    <source>
        <dbReference type="EMBL" id="KAF4670519.1"/>
    </source>
</evidence>
<keyword evidence="1" id="KW-1133">Transmembrane helix</keyword>
<dbReference type="InterPro" id="IPR050855">
    <property type="entry name" value="NDM-1-like"/>
</dbReference>
<proteinExistence type="predicted"/>
<dbReference type="EMBL" id="JAAPAO010000150">
    <property type="protein sequence ID" value="KAF4670519.1"/>
    <property type="molecule type" value="Genomic_DNA"/>
</dbReference>
<dbReference type="InterPro" id="IPR036866">
    <property type="entry name" value="RibonucZ/Hydroxyglut_hydro"/>
</dbReference>
<organism evidence="3 4">
    <name type="scientific">Perkinsus chesapeaki</name>
    <name type="common">Clam parasite</name>
    <name type="synonym">Perkinsus andrewsi</name>
    <dbReference type="NCBI Taxonomy" id="330153"/>
    <lineage>
        <taxon>Eukaryota</taxon>
        <taxon>Sar</taxon>
        <taxon>Alveolata</taxon>
        <taxon>Perkinsozoa</taxon>
        <taxon>Perkinsea</taxon>
        <taxon>Perkinsida</taxon>
        <taxon>Perkinsidae</taxon>
        <taxon>Perkinsus</taxon>
    </lineage>
</organism>
<dbReference type="SUPFAM" id="SSF56281">
    <property type="entry name" value="Metallo-hydrolase/oxidoreductase"/>
    <property type="match status" value="1"/>
</dbReference>
<dbReference type="InterPro" id="IPR001279">
    <property type="entry name" value="Metallo-B-lactamas"/>
</dbReference>
<keyword evidence="4" id="KW-1185">Reference proteome</keyword>
<dbReference type="PANTHER" id="PTHR42951:SF4">
    <property type="entry name" value="ACYL-COENZYME A THIOESTERASE MBLAC2"/>
    <property type="match status" value="1"/>
</dbReference>
<feature type="domain" description="Metallo-beta-lactamase" evidence="2">
    <location>
        <begin position="101"/>
        <end position="311"/>
    </location>
</feature>
<name>A0A7J6MFY7_PERCH</name>
<feature type="transmembrane region" description="Helical" evidence="1">
    <location>
        <begin position="7"/>
        <end position="28"/>
    </location>
</feature>
<accession>A0A7J6MFY7</accession>
<keyword evidence="1" id="KW-0472">Membrane</keyword>
<dbReference type="SMART" id="SM00849">
    <property type="entry name" value="Lactamase_B"/>
    <property type="match status" value="1"/>
</dbReference>
<evidence type="ECO:0000259" key="2">
    <source>
        <dbReference type="SMART" id="SM00849"/>
    </source>
</evidence>
<reference evidence="3 4" key="1">
    <citation type="submission" date="2020-04" db="EMBL/GenBank/DDBJ databases">
        <title>Perkinsus chesapeaki whole genome sequence.</title>
        <authorList>
            <person name="Bogema D.R."/>
        </authorList>
    </citation>
    <scope>NUCLEOTIDE SEQUENCE [LARGE SCALE GENOMIC DNA]</scope>
    <source>
        <strain evidence="3">ATCC PRA-425</strain>
    </source>
</reference>
<dbReference type="PANTHER" id="PTHR42951">
    <property type="entry name" value="METALLO-BETA-LACTAMASE DOMAIN-CONTAINING"/>
    <property type="match status" value="1"/>
</dbReference>
<comment type="caution">
    <text evidence="3">The sequence shown here is derived from an EMBL/GenBank/DDBJ whole genome shotgun (WGS) entry which is preliminary data.</text>
</comment>
<gene>
    <name evidence="3" type="ORF">FOL47_001986</name>
</gene>
<evidence type="ECO:0000256" key="1">
    <source>
        <dbReference type="SAM" id="Phobius"/>
    </source>
</evidence>
<dbReference type="AlphaFoldDB" id="A0A7J6MFY7"/>
<sequence>MSTVGSFIKVSTLTVAVCMALLALWLGYELRDPLHAVPPSYLVHSCSSNPLPKAQQELAHPDIPYRCGVTELFSSPNVTVEAFVQPDGGPSWSNAGRIKADGHVYQVDALVDQNLAGAMDEASELGAADTFILTHPHGDHIGGISAFQNITRGVMQETMLPVVEGILKSSRGQAKKQAMAYYLYEWVGQYLQGYLNLLPASLQHFVTKVERGHYAAKFDPAKPETLPFAVEAFNGDNLKVGEHIEIKCFGPTHSAYDCMVIVPEAKVVFTGDLLFVGVAPIMTTGSAQHWLNALIWLERSIDSSWKLVPGHGPVTTFEGLEAVKHYLRDLQTSVRQEGCSCLESGGFCGTDFYKELPEEFSDWAEPQRSVMDAHIECEWTKGRRPDQSNLADLFVDSELLKLKSSN</sequence>
<dbReference type="OrthoDB" id="441678at2759"/>
<evidence type="ECO:0000313" key="4">
    <source>
        <dbReference type="Proteomes" id="UP000591131"/>
    </source>
</evidence>
<dbReference type="Proteomes" id="UP000591131">
    <property type="component" value="Unassembled WGS sequence"/>
</dbReference>
<keyword evidence="1" id="KW-0812">Transmembrane</keyword>